<dbReference type="EMBL" id="CP126101">
    <property type="protein sequence ID" value="WHY53942.1"/>
    <property type="molecule type" value="Genomic_DNA"/>
</dbReference>
<evidence type="ECO:0000313" key="2">
    <source>
        <dbReference type="Proteomes" id="UP001178322"/>
    </source>
</evidence>
<evidence type="ECO:0008006" key="3">
    <source>
        <dbReference type="Google" id="ProtNLM"/>
    </source>
</evidence>
<name>A0AAX3X3Q2_9BACI</name>
<sequence length="79" mass="8748">MNRPNEGMYALDAKRHGRVRRHPDIQVVSEGKVIQDSNLITSGGVSSGINMGLYLVEKTIGKTASERTATTIEFEYKSH</sequence>
<protein>
    <recommendedName>
        <fullName evidence="3">DJ-1/PfpI domain-containing protein</fullName>
    </recommendedName>
</protein>
<evidence type="ECO:0000313" key="1">
    <source>
        <dbReference type="EMBL" id="WHY53942.1"/>
    </source>
</evidence>
<organism evidence="1 2">
    <name type="scientific">Lysinibacillus pakistanensis</name>
    <dbReference type="NCBI Taxonomy" id="759811"/>
    <lineage>
        <taxon>Bacteria</taxon>
        <taxon>Bacillati</taxon>
        <taxon>Bacillota</taxon>
        <taxon>Bacilli</taxon>
        <taxon>Bacillales</taxon>
        <taxon>Bacillaceae</taxon>
        <taxon>Lysinibacillus</taxon>
    </lineage>
</organism>
<proteinExistence type="predicted"/>
<dbReference type="InterPro" id="IPR029062">
    <property type="entry name" value="Class_I_gatase-like"/>
</dbReference>
<dbReference type="AlphaFoldDB" id="A0AAX3X3Q2"/>
<gene>
    <name evidence="1" type="ORF">QNH24_12105</name>
</gene>
<accession>A0AAX3X3Q2</accession>
<dbReference type="Proteomes" id="UP001178322">
    <property type="component" value="Chromosome"/>
</dbReference>
<reference evidence="1" key="1">
    <citation type="submission" date="2023-05" db="EMBL/GenBank/DDBJ databases">
        <title>Comparative genomics of Bacillaceae isolates and their secondary metabolite potential.</title>
        <authorList>
            <person name="Song L."/>
            <person name="Nielsen L.J."/>
            <person name="Mohite O."/>
            <person name="Xu X."/>
            <person name="Weber T."/>
            <person name="Kovacs A.T."/>
        </authorList>
    </citation>
    <scope>NUCLEOTIDE SEQUENCE</scope>
    <source>
        <strain evidence="1">LY1</strain>
    </source>
</reference>
<dbReference type="Gene3D" id="3.40.50.880">
    <property type="match status" value="1"/>
</dbReference>
<dbReference type="RefSeq" id="WP_283872484.1">
    <property type="nucleotide sequence ID" value="NZ_CP126101.1"/>
</dbReference>
<dbReference type="SUPFAM" id="SSF52317">
    <property type="entry name" value="Class I glutamine amidotransferase-like"/>
    <property type="match status" value="1"/>
</dbReference>